<feature type="domain" description="EGF-like calcium-binding" evidence="21">
    <location>
        <begin position="515"/>
        <end position="557"/>
    </location>
</feature>
<evidence type="ECO:0000256" key="14">
    <source>
        <dbReference type="ARBA" id="ARBA00023157"/>
    </source>
</evidence>
<evidence type="ECO:0000259" key="21">
    <source>
        <dbReference type="SMART" id="SM00179"/>
    </source>
</evidence>
<dbReference type="Pfam" id="PF08574">
    <property type="entry name" value="Iwr1"/>
    <property type="match status" value="1"/>
</dbReference>
<accession>A0A8S2A7Z1</accession>
<keyword evidence="14" id="KW-1015">Disulfide bond</keyword>
<dbReference type="InterPro" id="IPR046450">
    <property type="entry name" value="PA_dom_sf"/>
</dbReference>
<evidence type="ECO:0000256" key="1">
    <source>
        <dbReference type="ARBA" id="ARBA00004614"/>
    </source>
</evidence>
<comment type="subcellular location">
    <subcellularLocation>
        <location evidence="17">Cytoplasmic vesicle</location>
        <location evidence="17">Clathrin-coated vesicle membrane</location>
        <topology evidence="17">Single-pass type I membrane protein</topology>
    </subcellularLocation>
    <subcellularLocation>
        <location evidence="1">Golgi apparatus membrane</location>
        <topology evidence="1">Single-pass type I membrane protein</topology>
    </subcellularLocation>
    <subcellularLocation>
        <location evidence="18">Prevacuolar compartment membrane</location>
        <topology evidence="18">Single-pass type I membrane protein</topology>
    </subcellularLocation>
</comment>
<keyword evidence="10" id="KW-0653">Protein transport</keyword>
<dbReference type="InterPro" id="IPR018097">
    <property type="entry name" value="EGF_Ca-bd_CS"/>
</dbReference>
<dbReference type="InterPro" id="IPR003137">
    <property type="entry name" value="PA_domain"/>
</dbReference>
<evidence type="ECO:0000256" key="20">
    <source>
        <dbReference type="SAM" id="SignalP"/>
    </source>
</evidence>
<dbReference type="GO" id="GO:0030665">
    <property type="term" value="C:clathrin-coated vesicle membrane"/>
    <property type="evidence" value="ECO:0007669"/>
    <property type="project" value="UniProtKB-SubCell"/>
</dbReference>
<dbReference type="Pfam" id="PF02225">
    <property type="entry name" value="PA"/>
    <property type="match status" value="1"/>
</dbReference>
<keyword evidence="13" id="KW-0472">Membrane</keyword>
<keyword evidence="4" id="KW-0813">Transport</keyword>
<dbReference type="InterPro" id="IPR001881">
    <property type="entry name" value="EGF-like_Ca-bd_dom"/>
</dbReference>
<evidence type="ECO:0000256" key="10">
    <source>
        <dbReference type="ARBA" id="ARBA00022927"/>
    </source>
</evidence>
<dbReference type="PROSITE" id="PS51257">
    <property type="entry name" value="PROKAR_LIPOPROTEIN"/>
    <property type="match status" value="1"/>
</dbReference>
<dbReference type="FunFam" id="2.10.25.10:FF:000178">
    <property type="entry name" value="vacuolar-sorting receptor 1"/>
    <property type="match status" value="1"/>
</dbReference>
<evidence type="ECO:0000256" key="4">
    <source>
        <dbReference type="ARBA" id="ARBA00022448"/>
    </source>
</evidence>
<dbReference type="FunFam" id="3.50.30.30:FF:000001">
    <property type="entry name" value="Vacuolar-sorting receptor 1"/>
    <property type="match status" value="1"/>
</dbReference>
<evidence type="ECO:0000313" key="22">
    <source>
        <dbReference type="EMBL" id="CAE6021311.1"/>
    </source>
</evidence>
<keyword evidence="5" id="KW-0245">EGF-like domain</keyword>
<dbReference type="Pfam" id="PF25011">
    <property type="entry name" value="VSR_TRX"/>
    <property type="match status" value="1"/>
</dbReference>
<evidence type="ECO:0000256" key="16">
    <source>
        <dbReference type="ARBA" id="ARBA00023329"/>
    </source>
</evidence>
<evidence type="ECO:0000256" key="19">
    <source>
        <dbReference type="SAM" id="MobiDB-lite"/>
    </source>
</evidence>
<feature type="chain" id="PRO_5035721853" description="EGF-like calcium-binding domain-containing protein" evidence="20">
    <location>
        <begin position="23"/>
        <end position="916"/>
    </location>
</feature>
<dbReference type="EMBL" id="LR999454">
    <property type="protein sequence ID" value="CAE6021311.1"/>
    <property type="molecule type" value="Genomic_DNA"/>
</dbReference>
<evidence type="ECO:0000256" key="2">
    <source>
        <dbReference type="ARBA" id="ARBA00007038"/>
    </source>
</evidence>
<evidence type="ECO:0000256" key="8">
    <source>
        <dbReference type="ARBA" id="ARBA00022737"/>
    </source>
</evidence>
<dbReference type="Gene3D" id="3.50.30.30">
    <property type="match status" value="1"/>
</dbReference>
<keyword evidence="16" id="KW-0968">Cytoplasmic vesicle</keyword>
<comment type="similarity">
    <text evidence="3">Belongs to the IWR1/SLC7A6OS family.</text>
</comment>
<dbReference type="SMART" id="SM00179">
    <property type="entry name" value="EGF_CA"/>
    <property type="match status" value="1"/>
</dbReference>
<gene>
    <name evidence="22" type="ORF">AARE701A_LOCUS10137</name>
</gene>
<evidence type="ECO:0000256" key="12">
    <source>
        <dbReference type="ARBA" id="ARBA00023034"/>
    </source>
</evidence>
<dbReference type="Gene3D" id="2.10.25.10">
    <property type="entry name" value="Laminin"/>
    <property type="match status" value="2"/>
</dbReference>
<feature type="compositionally biased region" description="Acidic residues" evidence="19">
    <location>
        <begin position="887"/>
        <end position="908"/>
    </location>
</feature>
<evidence type="ECO:0000256" key="3">
    <source>
        <dbReference type="ARBA" id="ARBA00010218"/>
    </source>
</evidence>
<dbReference type="GO" id="GO:0005509">
    <property type="term" value="F:calcium ion binding"/>
    <property type="evidence" value="ECO:0007669"/>
    <property type="project" value="InterPro"/>
</dbReference>
<keyword evidence="23" id="KW-1185">Reference proteome</keyword>
<keyword evidence="6" id="KW-0812">Transmembrane</keyword>
<evidence type="ECO:0000256" key="7">
    <source>
        <dbReference type="ARBA" id="ARBA00022729"/>
    </source>
</evidence>
<dbReference type="GO" id="GO:0000139">
    <property type="term" value="C:Golgi membrane"/>
    <property type="evidence" value="ECO:0007669"/>
    <property type="project" value="UniProtKB-SubCell"/>
</dbReference>
<evidence type="ECO:0000256" key="18">
    <source>
        <dbReference type="ARBA" id="ARBA00043947"/>
    </source>
</evidence>
<evidence type="ECO:0000256" key="9">
    <source>
        <dbReference type="ARBA" id="ARBA00022837"/>
    </source>
</evidence>
<dbReference type="SUPFAM" id="SSF52025">
    <property type="entry name" value="PA domain"/>
    <property type="match status" value="1"/>
</dbReference>
<proteinExistence type="inferred from homology"/>
<dbReference type="InterPro" id="IPR056858">
    <property type="entry name" value="VSR_TRX"/>
</dbReference>
<feature type="compositionally biased region" description="Acidic residues" evidence="19">
    <location>
        <begin position="815"/>
        <end position="830"/>
    </location>
</feature>
<keyword evidence="9" id="KW-0106">Calcium</keyword>
<dbReference type="PROSITE" id="PS01187">
    <property type="entry name" value="EGF_CA"/>
    <property type="match status" value="1"/>
</dbReference>
<evidence type="ECO:0000256" key="17">
    <source>
        <dbReference type="ARBA" id="ARBA00029430"/>
    </source>
</evidence>
<dbReference type="AlphaFoldDB" id="A0A8S2A7Z1"/>
<keyword evidence="8" id="KW-0677">Repeat</keyword>
<dbReference type="CDD" id="cd00054">
    <property type="entry name" value="EGF_CA"/>
    <property type="match status" value="1"/>
</dbReference>
<evidence type="ECO:0000256" key="5">
    <source>
        <dbReference type="ARBA" id="ARBA00022536"/>
    </source>
</evidence>
<name>A0A8S2A7Z1_ARAAE</name>
<sequence>MRAKNVRLVVIVWVMGWSSCTGRFVVEKNNLRVTSPESIRGVYECALGNFGVPQYGGSMSGAVVYPKANQKGCKNFDDFEISFRSRVAGLPTFVLVDRGDCYFTLKAWNAQRAGAATILVADNRPEQLITMDAPEDETSDADYLQNITIPSALVSRSLGSAIKTAIAHGEPVHISLDWREALPHPNDRVAYELWTNSNDECGSKCDAQIQFLKRFKGAAQILEKGGYTRFTPHYITWFCPEAFLASRQCKSQCINGGRYCAPDPEQDFSRGYNGKDVIIQNLRQACFFRVTNESGKPWLWWDYVTDFAIRCPMKEEKYNKKCADQVIQSLGVDVKKIDKCIGDIEANAENPVLKEEQDAQVGKGPRGDVTILPTIVINNRQYRGKLQRSAVLKALCSGFRETTEPPICLTEDIETNECLQNNGGCWEDKTTNITACRDTFRGRVCQCPIVQGVKFLGDGYTHCEASGALRCGINNGGCWKQTQMGKTYSACRDDHSKGCKCPPGFKGDGLKDCQDVNECEEKTACQCRDCKCKNTWGSYECSCSGNLLYIREHDICIKGVLEVAMDVVGESSSTQNEVGEKPVIVRVKRKVGQSLLDAFWLEINERPLKRPTLDLSKLSISDSGPSVAEEAKPKKVLVRHLETVTDSETTADIIHSLFESDLNEKSCSKGKSEERKFAFKKDNRKEQRLTKSVQQQQIAAKNARFEQIWRSRKGNKEGIHDRCHFFDVIRVDAEERQDNEQEFTSLEDQKMLASFLPLLRECIPTAAEEIEADIQSSHNEEYVYDYYAVNEEMDISEDSTKNQFPLVIVEDEEEFCDGSDESDFDSEDSNAEDHPKTDYPEEISEDEEEEEEEEDDDDETEKEKSEASDESDDEETSQRHVRRVLGDDEFDDYEEDANDYRESDDEEFESTKWSYR</sequence>
<evidence type="ECO:0000313" key="23">
    <source>
        <dbReference type="Proteomes" id="UP000682877"/>
    </source>
</evidence>
<dbReference type="PANTHER" id="PTHR22702:SF1">
    <property type="entry name" value="PROTEASE-ASSOCIATED DOMAIN-CONTAINING PROTEIN 1"/>
    <property type="match status" value="1"/>
</dbReference>
<keyword evidence="15" id="KW-0325">Glycoprotein</keyword>
<organism evidence="22 23">
    <name type="scientific">Arabidopsis arenosa</name>
    <name type="common">Sand rock-cress</name>
    <name type="synonym">Cardaminopsis arenosa</name>
    <dbReference type="NCBI Taxonomy" id="38785"/>
    <lineage>
        <taxon>Eukaryota</taxon>
        <taxon>Viridiplantae</taxon>
        <taxon>Streptophyta</taxon>
        <taxon>Embryophyta</taxon>
        <taxon>Tracheophyta</taxon>
        <taxon>Spermatophyta</taxon>
        <taxon>Magnoliopsida</taxon>
        <taxon>eudicotyledons</taxon>
        <taxon>Gunneridae</taxon>
        <taxon>Pentapetalae</taxon>
        <taxon>rosids</taxon>
        <taxon>malvids</taxon>
        <taxon>Brassicales</taxon>
        <taxon>Brassicaceae</taxon>
        <taxon>Camelineae</taxon>
        <taxon>Arabidopsis</taxon>
    </lineage>
</organism>
<evidence type="ECO:0000256" key="15">
    <source>
        <dbReference type="ARBA" id="ARBA00023180"/>
    </source>
</evidence>
<protein>
    <recommendedName>
        <fullName evidence="21">EGF-like calcium-binding domain-containing protein</fullName>
    </recommendedName>
</protein>
<reference evidence="22" key="1">
    <citation type="submission" date="2021-01" db="EMBL/GenBank/DDBJ databases">
        <authorList>
            <person name="Bezrukov I."/>
        </authorList>
    </citation>
    <scope>NUCLEOTIDE SEQUENCE</scope>
</reference>
<dbReference type="InterPro" id="IPR013883">
    <property type="entry name" value="TF_Iwr1_dom"/>
</dbReference>
<dbReference type="Proteomes" id="UP000682877">
    <property type="component" value="Chromosome 4"/>
</dbReference>
<comment type="similarity">
    <text evidence="2">Belongs to the VSR (BP-80) family.</text>
</comment>
<evidence type="ECO:0000256" key="13">
    <source>
        <dbReference type="ARBA" id="ARBA00023136"/>
    </source>
</evidence>
<evidence type="ECO:0000256" key="11">
    <source>
        <dbReference type="ARBA" id="ARBA00022989"/>
    </source>
</evidence>
<feature type="compositionally biased region" description="Acidic residues" evidence="19">
    <location>
        <begin position="840"/>
        <end position="860"/>
    </location>
</feature>
<dbReference type="PANTHER" id="PTHR22702">
    <property type="entry name" value="PROTEASE-ASSOCIATED DOMAIN-CONTAINING PROTEIN"/>
    <property type="match status" value="1"/>
</dbReference>
<keyword evidence="12" id="KW-0333">Golgi apparatus</keyword>
<feature type="signal peptide" evidence="20">
    <location>
        <begin position="1"/>
        <end position="22"/>
    </location>
</feature>
<keyword evidence="11" id="KW-1133">Transmembrane helix</keyword>
<feature type="region of interest" description="Disordered" evidence="19">
    <location>
        <begin position="815"/>
        <end position="916"/>
    </location>
</feature>
<keyword evidence="7 20" id="KW-0732">Signal</keyword>
<dbReference type="GO" id="GO:0006623">
    <property type="term" value="P:protein targeting to vacuole"/>
    <property type="evidence" value="ECO:0007669"/>
    <property type="project" value="UniProtKB-ARBA"/>
</dbReference>
<evidence type="ECO:0000256" key="6">
    <source>
        <dbReference type="ARBA" id="ARBA00022692"/>
    </source>
</evidence>